<feature type="compositionally biased region" description="Gly residues" evidence="1">
    <location>
        <begin position="46"/>
        <end position="55"/>
    </location>
</feature>
<evidence type="ECO:0000256" key="1">
    <source>
        <dbReference type="SAM" id="MobiDB-lite"/>
    </source>
</evidence>
<keyword evidence="3" id="KW-1185">Reference proteome</keyword>
<proteinExistence type="predicted"/>
<dbReference type="InterPro" id="IPR019626">
    <property type="entry name" value="Stress-induced_KGG_rpt"/>
</dbReference>
<dbReference type="OrthoDB" id="2137750at2759"/>
<evidence type="ECO:0000313" key="3">
    <source>
        <dbReference type="Proteomes" id="UP000838763"/>
    </source>
</evidence>
<comment type="caution">
    <text evidence="2">The sequence shown here is derived from an EMBL/GenBank/DDBJ whole genome shotgun (WGS) entry which is preliminary data.</text>
</comment>
<sequence length="99" mass="9771">MADSNPGNFANWDKSDLKKVAAKGGRTQNAGEAETGSGNQASSGLGSSGNSGTGKQGFASMDPDRQREIASMGGKASGGSFEKGSERAREAGAKGGASS</sequence>
<gene>
    <name evidence="2" type="ORF">PPNO1_LOCUS2970</name>
</gene>
<feature type="compositionally biased region" description="Basic and acidic residues" evidence="1">
    <location>
        <begin position="83"/>
        <end position="92"/>
    </location>
</feature>
<protein>
    <recommendedName>
        <fullName evidence="4">Conidiation-specific protein 10</fullName>
    </recommendedName>
</protein>
<dbReference type="AlphaFoldDB" id="A0A9P1GYK4"/>
<feature type="compositionally biased region" description="Low complexity" evidence="1">
    <location>
        <begin position="36"/>
        <end position="45"/>
    </location>
</feature>
<feature type="region of interest" description="Disordered" evidence="1">
    <location>
        <begin position="1"/>
        <end position="99"/>
    </location>
</feature>
<dbReference type="EMBL" id="CALLCH030000007">
    <property type="protein sequence ID" value="CAI4213220.1"/>
    <property type="molecule type" value="Genomic_DNA"/>
</dbReference>
<reference evidence="2" key="1">
    <citation type="submission" date="2022-11" db="EMBL/GenBank/DDBJ databases">
        <authorList>
            <person name="Scott C."/>
            <person name="Bruce N."/>
        </authorList>
    </citation>
    <scope>NUCLEOTIDE SEQUENCE</scope>
</reference>
<evidence type="ECO:0000313" key="2">
    <source>
        <dbReference type="EMBL" id="CAI4213220.1"/>
    </source>
</evidence>
<dbReference type="Pfam" id="PF10685">
    <property type="entry name" value="KGG"/>
    <property type="match status" value="1"/>
</dbReference>
<accession>A0A9P1GYK4</accession>
<evidence type="ECO:0008006" key="4">
    <source>
        <dbReference type="Google" id="ProtNLM"/>
    </source>
</evidence>
<dbReference type="Proteomes" id="UP000838763">
    <property type="component" value="Unassembled WGS sequence"/>
</dbReference>
<organism evidence="2 3">
    <name type="scientific">Parascedosporium putredinis</name>
    <dbReference type="NCBI Taxonomy" id="1442378"/>
    <lineage>
        <taxon>Eukaryota</taxon>
        <taxon>Fungi</taxon>
        <taxon>Dikarya</taxon>
        <taxon>Ascomycota</taxon>
        <taxon>Pezizomycotina</taxon>
        <taxon>Sordariomycetes</taxon>
        <taxon>Hypocreomycetidae</taxon>
        <taxon>Microascales</taxon>
        <taxon>Microascaceae</taxon>
        <taxon>Parascedosporium</taxon>
    </lineage>
</organism>
<name>A0A9P1GYK4_9PEZI</name>